<gene>
    <name evidence="2" type="ORF">N1851_003430</name>
    <name evidence="1" type="ORF">N1851_015226</name>
</gene>
<protein>
    <submittedName>
        <fullName evidence="2">Uncharacterized protein</fullName>
    </submittedName>
</protein>
<evidence type="ECO:0000313" key="2">
    <source>
        <dbReference type="EMBL" id="KAK0154470.1"/>
    </source>
</evidence>
<reference evidence="2" key="1">
    <citation type="journal article" date="2023" name="Front. Mar. Sci.">
        <title>A new Merluccius polli reference genome to investigate the effects of global change in West African waters.</title>
        <authorList>
            <person name="Mateo J.L."/>
            <person name="Blanco-Fernandez C."/>
            <person name="Garcia-Vazquez E."/>
            <person name="Machado-Schiaffino G."/>
        </authorList>
    </citation>
    <scope>NUCLEOTIDE SEQUENCE</scope>
    <source>
        <strain evidence="2">C29</strain>
        <tissue evidence="2">Fin</tissue>
    </source>
</reference>
<proteinExistence type="predicted"/>
<comment type="caution">
    <text evidence="2">The sequence shown here is derived from an EMBL/GenBank/DDBJ whole genome shotgun (WGS) entry which is preliminary data.</text>
</comment>
<dbReference type="EMBL" id="JAOPHQ010000484">
    <property type="protein sequence ID" value="KAK0154470.1"/>
    <property type="molecule type" value="Genomic_DNA"/>
</dbReference>
<dbReference type="Proteomes" id="UP001174136">
    <property type="component" value="Unassembled WGS sequence"/>
</dbReference>
<organism evidence="2 3">
    <name type="scientific">Merluccius polli</name>
    <name type="common">Benguela hake</name>
    <name type="synonym">Merluccius cadenati</name>
    <dbReference type="NCBI Taxonomy" id="89951"/>
    <lineage>
        <taxon>Eukaryota</taxon>
        <taxon>Metazoa</taxon>
        <taxon>Chordata</taxon>
        <taxon>Craniata</taxon>
        <taxon>Vertebrata</taxon>
        <taxon>Euteleostomi</taxon>
        <taxon>Actinopterygii</taxon>
        <taxon>Neopterygii</taxon>
        <taxon>Teleostei</taxon>
        <taxon>Neoteleostei</taxon>
        <taxon>Acanthomorphata</taxon>
        <taxon>Zeiogadaria</taxon>
        <taxon>Gadariae</taxon>
        <taxon>Gadiformes</taxon>
        <taxon>Gadoidei</taxon>
        <taxon>Merlucciidae</taxon>
        <taxon>Merluccius</taxon>
    </lineage>
</organism>
<evidence type="ECO:0000313" key="1">
    <source>
        <dbReference type="EMBL" id="KAK0145847.1"/>
    </source>
</evidence>
<dbReference type="AlphaFoldDB" id="A0AA47NA67"/>
<keyword evidence="3" id="KW-1185">Reference proteome</keyword>
<accession>A0AA47NA67</accession>
<dbReference type="EMBL" id="JAOPHQ010002724">
    <property type="protein sequence ID" value="KAK0145847.1"/>
    <property type="molecule type" value="Genomic_DNA"/>
</dbReference>
<sequence>MAVAVREAGLKLSSRLLGRVRHVADVFRRSATATAVLALKQKPLEHKLIMDIATRRDSTRDMLDGYLGQQAAATTALISPATRHNAP</sequence>
<name>A0AA47NA67_MERPO</name>
<evidence type="ECO:0000313" key="3">
    <source>
        <dbReference type="Proteomes" id="UP001174136"/>
    </source>
</evidence>